<name>A0ACA9N6V4_9GLOM</name>
<dbReference type="EMBL" id="CAJVPU010014059">
    <property type="protein sequence ID" value="CAG8637064.1"/>
    <property type="molecule type" value="Genomic_DNA"/>
</dbReference>
<organism evidence="1 2">
    <name type="scientific">Dentiscutata heterogama</name>
    <dbReference type="NCBI Taxonomy" id="1316150"/>
    <lineage>
        <taxon>Eukaryota</taxon>
        <taxon>Fungi</taxon>
        <taxon>Fungi incertae sedis</taxon>
        <taxon>Mucoromycota</taxon>
        <taxon>Glomeromycotina</taxon>
        <taxon>Glomeromycetes</taxon>
        <taxon>Diversisporales</taxon>
        <taxon>Gigasporaceae</taxon>
        <taxon>Dentiscutata</taxon>
    </lineage>
</organism>
<dbReference type="Proteomes" id="UP000789702">
    <property type="component" value="Unassembled WGS sequence"/>
</dbReference>
<evidence type="ECO:0000313" key="1">
    <source>
        <dbReference type="EMBL" id="CAG8637064.1"/>
    </source>
</evidence>
<keyword evidence="2" id="KW-1185">Reference proteome</keyword>
<comment type="caution">
    <text evidence="1">The sequence shown here is derived from an EMBL/GenBank/DDBJ whole genome shotgun (WGS) entry which is preliminary data.</text>
</comment>
<gene>
    <name evidence="1" type="ORF">DHETER_LOCUS8658</name>
</gene>
<reference evidence="1" key="1">
    <citation type="submission" date="2021-06" db="EMBL/GenBank/DDBJ databases">
        <authorList>
            <person name="Kallberg Y."/>
            <person name="Tangrot J."/>
            <person name="Rosling A."/>
        </authorList>
    </citation>
    <scope>NUCLEOTIDE SEQUENCE</scope>
    <source>
        <strain evidence="1">IL203A</strain>
    </source>
</reference>
<accession>A0ACA9N6V4</accession>
<feature type="non-terminal residue" evidence="1">
    <location>
        <position position="165"/>
    </location>
</feature>
<sequence length="165" mass="18966">LSDKDNIQFLQETIMQTYPNIFDHYSQTIKAFNTEKTLKNSLTYTKYQLQTAMEIEKTSIRKGIALNKFEKYLSPHETQALMDICFLKAVAVGRLEARISRHTAQSFLATIGVTSQCTKAIYHYHQHYLFSKIIKSAKLSASNTIIKCINNTEKTLTEQFNSTKL</sequence>
<proteinExistence type="predicted"/>
<evidence type="ECO:0000313" key="2">
    <source>
        <dbReference type="Proteomes" id="UP000789702"/>
    </source>
</evidence>
<protein>
    <submittedName>
        <fullName evidence="1">11482_t:CDS:1</fullName>
    </submittedName>
</protein>
<feature type="non-terminal residue" evidence="1">
    <location>
        <position position="1"/>
    </location>
</feature>